<dbReference type="AlphaFoldDB" id="A0AAE1PL64"/>
<gene>
    <name evidence="2" type="ORF">Pmani_018040</name>
</gene>
<reference evidence="2" key="1">
    <citation type="submission" date="2023-11" db="EMBL/GenBank/DDBJ databases">
        <title>Genome assemblies of two species of porcelain crab, Petrolisthes cinctipes and Petrolisthes manimaculis (Anomura: Porcellanidae).</title>
        <authorList>
            <person name="Angst P."/>
        </authorList>
    </citation>
    <scope>NUCLEOTIDE SEQUENCE</scope>
    <source>
        <strain evidence="2">PB745_02</strain>
        <tissue evidence="2">Gill</tissue>
    </source>
</reference>
<sequence length="140" mass="15558">MKSMSECSERGRVSERLYKTLQTLALISTPDIYQMDRSSDNKTTFIIFRCDALIREKDVVFRLARSNNRTQWRPLGQDKPKGGKIFPGILLSNPVPGGRPVWCPCLARALSGEGPPPPPPPPPPRPSTPTVVPLPLHLHP</sequence>
<comment type="caution">
    <text evidence="2">The sequence shown here is derived from an EMBL/GenBank/DDBJ whole genome shotgun (WGS) entry which is preliminary data.</text>
</comment>
<feature type="compositionally biased region" description="Low complexity" evidence="1">
    <location>
        <begin position="128"/>
        <end position="140"/>
    </location>
</feature>
<protein>
    <submittedName>
        <fullName evidence="2">Uncharacterized protein</fullName>
    </submittedName>
</protein>
<feature type="compositionally biased region" description="Pro residues" evidence="1">
    <location>
        <begin position="114"/>
        <end position="127"/>
    </location>
</feature>
<name>A0AAE1PL64_9EUCA</name>
<feature type="region of interest" description="Disordered" evidence="1">
    <location>
        <begin position="109"/>
        <end position="140"/>
    </location>
</feature>
<accession>A0AAE1PL64</accession>
<keyword evidence="3" id="KW-1185">Reference proteome</keyword>
<dbReference type="Proteomes" id="UP001292094">
    <property type="component" value="Unassembled WGS sequence"/>
</dbReference>
<dbReference type="EMBL" id="JAWZYT010001644">
    <property type="protein sequence ID" value="KAK4310378.1"/>
    <property type="molecule type" value="Genomic_DNA"/>
</dbReference>
<evidence type="ECO:0000313" key="3">
    <source>
        <dbReference type="Proteomes" id="UP001292094"/>
    </source>
</evidence>
<proteinExistence type="predicted"/>
<evidence type="ECO:0000313" key="2">
    <source>
        <dbReference type="EMBL" id="KAK4310378.1"/>
    </source>
</evidence>
<organism evidence="2 3">
    <name type="scientific">Petrolisthes manimaculis</name>
    <dbReference type="NCBI Taxonomy" id="1843537"/>
    <lineage>
        <taxon>Eukaryota</taxon>
        <taxon>Metazoa</taxon>
        <taxon>Ecdysozoa</taxon>
        <taxon>Arthropoda</taxon>
        <taxon>Crustacea</taxon>
        <taxon>Multicrustacea</taxon>
        <taxon>Malacostraca</taxon>
        <taxon>Eumalacostraca</taxon>
        <taxon>Eucarida</taxon>
        <taxon>Decapoda</taxon>
        <taxon>Pleocyemata</taxon>
        <taxon>Anomura</taxon>
        <taxon>Galatheoidea</taxon>
        <taxon>Porcellanidae</taxon>
        <taxon>Petrolisthes</taxon>
    </lineage>
</organism>
<evidence type="ECO:0000256" key="1">
    <source>
        <dbReference type="SAM" id="MobiDB-lite"/>
    </source>
</evidence>